<evidence type="ECO:0000256" key="2">
    <source>
        <dbReference type="ARBA" id="ARBA00022475"/>
    </source>
</evidence>
<reference evidence="11" key="1">
    <citation type="submission" date="2011-07" db="EMBL/GenBank/DDBJ databases">
        <title>Divergent evolution of antigenic variation in African trypanosomes.</title>
        <authorList>
            <person name="Jackson A.P."/>
            <person name="Berry A."/>
            <person name="Allison H.C."/>
            <person name="Burton P."/>
            <person name="Anderson J."/>
            <person name="Aslett M."/>
            <person name="Brown R."/>
            <person name="Corton N."/>
            <person name="Harris D."/>
            <person name="Hauser H."/>
            <person name="Gamble J."/>
            <person name="Gilderthorp R."/>
            <person name="McQuillan J."/>
            <person name="Quail M.A."/>
            <person name="Sanders M."/>
            <person name="Van Tonder A."/>
            <person name="Ginger M.L."/>
            <person name="Donelson J.E."/>
            <person name="Field M.C."/>
            <person name="Barry J.D."/>
            <person name="Berriman M."/>
            <person name="Hertz-Fowler C."/>
        </authorList>
    </citation>
    <scope>NUCLEOTIDE SEQUENCE [LARGE SCALE GENOMIC DNA]</scope>
    <source>
        <strain evidence="11">IL3000</strain>
    </source>
</reference>
<evidence type="ECO:0000256" key="3">
    <source>
        <dbReference type="ARBA" id="ARBA00022622"/>
    </source>
</evidence>
<gene>
    <name evidence="10" type="ORF">TCIL3000_0_34020</name>
</gene>
<evidence type="ECO:0000313" key="10">
    <source>
        <dbReference type="EMBL" id="CCD12530.1"/>
    </source>
</evidence>
<keyword evidence="8" id="KW-0732">Signal</keyword>
<feature type="region of interest" description="Disordered" evidence="7">
    <location>
        <begin position="184"/>
        <end position="204"/>
    </location>
</feature>
<evidence type="ECO:0000256" key="4">
    <source>
        <dbReference type="ARBA" id="ARBA00023136"/>
    </source>
</evidence>
<evidence type="ECO:0000256" key="6">
    <source>
        <dbReference type="ARBA" id="ARBA00023288"/>
    </source>
</evidence>
<organism evidence="10 11">
    <name type="scientific">Trypanosoma congolense (strain IL3000)</name>
    <dbReference type="NCBI Taxonomy" id="1068625"/>
    <lineage>
        <taxon>Eukaryota</taxon>
        <taxon>Discoba</taxon>
        <taxon>Euglenozoa</taxon>
        <taxon>Kinetoplastea</taxon>
        <taxon>Metakinetoplastina</taxon>
        <taxon>Trypanosomatida</taxon>
        <taxon>Trypanosomatidae</taxon>
        <taxon>Trypanosoma</taxon>
        <taxon>Nannomonas</taxon>
    </lineage>
</organism>
<dbReference type="GO" id="GO:0005886">
    <property type="term" value="C:plasma membrane"/>
    <property type="evidence" value="ECO:0007669"/>
    <property type="project" value="UniProtKB-SubCell"/>
</dbReference>
<comment type="caution">
    <text evidence="10">The sequence shown here is derived from an EMBL/GenBank/DDBJ whole genome shotgun (WGS) entry which is preliminary data.</text>
</comment>
<keyword evidence="11" id="KW-1185">Reference proteome</keyword>
<evidence type="ECO:0000313" key="11">
    <source>
        <dbReference type="Proteomes" id="UP000000702"/>
    </source>
</evidence>
<keyword evidence="6" id="KW-0449">Lipoprotein</keyword>
<dbReference type="Proteomes" id="UP000000702">
    <property type="component" value="Unassembled WGS sequence"/>
</dbReference>
<evidence type="ECO:0000259" key="9">
    <source>
        <dbReference type="Pfam" id="PF00913"/>
    </source>
</evidence>
<dbReference type="EMBL" id="CAEQ01000762">
    <property type="protein sequence ID" value="CCD12530.1"/>
    <property type="molecule type" value="Genomic_DNA"/>
</dbReference>
<dbReference type="GO" id="GO:0042783">
    <property type="term" value="P:symbiont-mediated evasion of host immune response"/>
    <property type="evidence" value="ECO:0007669"/>
    <property type="project" value="InterPro"/>
</dbReference>
<feature type="chain" id="PRO_5003394704" evidence="8">
    <location>
        <begin position="21"/>
        <end position="403"/>
    </location>
</feature>
<proteinExistence type="predicted"/>
<dbReference type="InterPro" id="IPR001812">
    <property type="entry name" value="Trypano_VSG_A_N_dom"/>
</dbReference>
<keyword evidence="2" id="KW-1003">Cell membrane</keyword>
<dbReference type="Gene3D" id="3.90.150.10">
    <property type="entry name" value="Variant Surface Glycoprotein, subunit A domain 1"/>
    <property type="match status" value="1"/>
</dbReference>
<evidence type="ECO:0000256" key="7">
    <source>
        <dbReference type="SAM" id="MobiDB-lite"/>
    </source>
</evidence>
<keyword evidence="4" id="KW-0472">Membrane</keyword>
<dbReference type="GO" id="GO:0098552">
    <property type="term" value="C:side of membrane"/>
    <property type="evidence" value="ECO:0007669"/>
    <property type="project" value="UniProtKB-KW"/>
</dbReference>
<keyword evidence="5" id="KW-0325">Glycoprotein</keyword>
<name>F9W5S7_TRYCI</name>
<keyword evidence="3" id="KW-0336">GPI-anchor</keyword>
<dbReference type="Pfam" id="PF00913">
    <property type="entry name" value="Trypan_glycop"/>
    <property type="match status" value="1"/>
</dbReference>
<protein>
    <submittedName>
        <fullName evidence="10">Transferrin receptor-like, PAG-like</fullName>
    </submittedName>
</protein>
<dbReference type="SUPFAM" id="SSF58087">
    <property type="entry name" value="Variant surface glycoprotein (N-terminal domain)"/>
    <property type="match status" value="1"/>
</dbReference>
<evidence type="ECO:0000256" key="5">
    <source>
        <dbReference type="ARBA" id="ARBA00023180"/>
    </source>
</evidence>
<sequence length="403" mass="44200">MVMHACTILLFVSCIIGVQSYGSSTPKKSTIVPIISLGNAKAACATSRELKRVYNYVTAAVREYESKYDEIVMIRDIARLKVLKGVSDYFECGRESSFLLYTHERLETMKAMLEKLMDVGIKAAGSAAIAAGRLDEFISIFKQAHGNPKSAAGKCPQMSGAGATSLKSLLGKCYDTSSDDDNEFYGIQDEKENEGTASTGRNDKDLGEFIFTTLSGGGDQQGNGAGGNSDWTCPLATVSSNSRYVKDKDIQKDVKWADGVFAVKKGHEGGVWAKNPTMVVPTLRNAANDFSEFRKVLRDLRGIYAGIIADWLKNKMKYDEDIKKTLAMLGQSEITPEETLFHSHMGIEDEKGPKWLSDWNEERMTSAVLKEELRLCEQKELSTYSIGLRGKLVTLAAAAGVLL</sequence>
<evidence type="ECO:0000256" key="1">
    <source>
        <dbReference type="ARBA" id="ARBA00004609"/>
    </source>
</evidence>
<feature type="domain" description="Trypanosome variant surface glycoprotein A-type N-terminal" evidence="9">
    <location>
        <begin position="41"/>
        <end position="265"/>
    </location>
</feature>
<evidence type="ECO:0000256" key="8">
    <source>
        <dbReference type="SAM" id="SignalP"/>
    </source>
</evidence>
<dbReference type="VEuPathDB" id="TriTrypDB:TcIL3000_0_34020"/>
<dbReference type="AlphaFoldDB" id="F9W5S7"/>
<reference evidence="10 11" key="2">
    <citation type="journal article" date="2012" name="Proc. Natl. Acad. Sci. U.S.A.">
        <title>Antigenic diversity is generated by distinct evolutionary mechanisms in African trypanosome species.</title>
        <authorList>
            <person name="Jackson A.P."/>
            <person name="Berry A."/>
            <person name="Aslett M."/>
            <person name="Allison H.C."/>
            <person name="Burton P."/>
            <person name="Vavrova-Anderson J."/>
            <person name="Brown R."/>
            <person name="Browne H."/>
            <person name="Corton N."/>
            <person name="Hauser H."/>
            <person name="Gamble J."/>
            <person name="Gilderthorp R."/>
            <person name="Marcello L."/>
            <person name="McQuillan J."/>
            <person name="Otto T.D."/>
            <person name="Quail M.A."/>
            <person name="Sanders M.J."/>
            <person name="van Tonder A."/>
            <person name="Ginger M.L."/>
            <person name="Field M.C."/>
            <person name="Barry J.D."/>
            <person name="Hertz-Fowler C."/>
            <person name="Berriman M."/>
        </authorList>
    </citation>
    <scope>NUCLEOTIDE SEQUENCE [LARGE SCALE GENOMIC DNA]</scope>
    <source>
        <strain evidence="10 11">IL3000</strain>
    </source>
</reference>
<keyword evidence="10" id="KW-0675">Receptor</keyword>
<comment type="subcellular location">
    <subcellularLocation>
        <location evidence="1">Cell membrane</location>
        <topology evidence="1">Lipid-anchor</topology>
        <topology evidence="1">GPI-anchor</topology>
    </subcellularLocation>
</comment>
<accession>F9W5S7</accession>
<feature type="signal peptide" evidence="8">
    <location>
        <begin position="1"/>
        <end position="20"/>
    </location>
</feature>